<keyword evidence="2" id="KW-1133">Transmembrane helix</keyword>
<evidence type="ECO:0000256" key="2">
    <source>
        <dbReference type="SAM" id="Phobius"/>
    </source>
</evidence>
<evidence type="ECO:0000256" key="1">
    <source>
        <dbReference type="SAM" id="MobiDB-lite"/>
    </source>
</evidence>
<dbReference type="Proteomes" id="UP000654075">
    <property type="component" value="Unassembled WGS sequence"/>
</dbReference>
<name>A0A813F4W8_POLGL</name>
<accession>A0A813F4W8</accession>
<proteinExistence type="predicted"/>
<dbReference type="EMBL" id="CAJNNV010024274">
    <property type="protein sequence ID" value="CAE8609292.1"/>
    <property type="molecule type" value="Genomic_DNA"/>
</dbReference>
<keyword evidence="2" id="KW-0472">Membrane</keyword>
<keyword evidence="2" id="KW-0812">Transmembrane</keyword>
<comment type="caution">
    <text evidence="3">The sequence shown here is derived from an EMBL/GenBank/DDBJ whole genome shotgun (WGS) entry which is preliminary data.</text>
</comment>
<reference evidence="3" key="1">
    <citation type="submission" date="2021-02" db="EMBL/GenBank/DDBJ databases">
        <authorList>
            <person name="Dougan E. K."/>
            <person name="Rhodes N."/>
            <person name="Thang M."/>
            <person name="Chan C."/>
        </authorList>
    </citation>
    <scope>NUCLEOTIDE SEQUENCE</scope>
</reference>
<keyword evidence="4" id="KW-1185">Reference proteome</keyword>
<feature type="region of interest" description="Disordered" evidence="1">
    <location>
        <begin position="41"/>
        <end position="69"/>
    </location>
</feature>
<evidence type="ECO:0000313" key="3">
    <source>
        <dbReference type="EMBL" id="CAE8609292.1"/>
    </source>
</evidence>
<sequence>MLFQTCVVRIPCSGPRVYKPYAELLLQKLCCEGPLFRTPASEPYSGLQQRQQQQHQHRGGQEEAMSEAKRKPRAGFVIFLLVGYLKQHLFVEFLLLLVLFRMGKSCTLQAKRKPRGSQAK</sequence>
<organism evidence="3 4">
    <name type="scientific">Polarella glacialis</name>
    <name type="common">Dinoflagellate</name>
    <dbReference type="NCBI Taxonomy" id="89957"/>
    <lineage>
        <taxon>Eukaryota</taxon>
        <taxon>Sar</taxon>
        <taxon>Alveolata</taxon>
        <taxon>Dinophyceae</taxon>
        <taxon>Suessiales</taxon>
        <taxon>Suessiaceae</taxon>
        <taxon>Polarella</taxon>
    </lineage>
</organism>
<feature type="transmembrane region" description="Helical" evidence="2">
    <location>
        <begin position="74"/>
        <end position="100"/>
    </location>
</feature>
<evidence type="ECO:0000313" key="4">
    <source>
        <dbReference type="Proteomes" id="UP000654075"/>
    </source>
</evidence>
<protein>
    <submittedName>
        <fullName evidence="3">Uncharacterized protein</fullName>
    </submittedName>
</protein>
<gene>
    <name evidence="3" type="ORF">PGLA1383_LOCUS27119</name>
</gene>
<dbReference type="AlphaFoldDB" id="A0A813F4W8"/>